<dbReference type="InterPro" id="IPR039298">
    <property type="entry name" value="ACOT13"/>
</dbReference>
<gene>
    <name evidence="4" type="ORF">RWD45_14875</name>
</gene>
<evidence type="ECO:0000313" key="4">
    <source>
        <dbReference type="EMBL" id="MDY0409617.1"/>
    </source>
</evidence>
<evidence type="ECO:0000256" key="1">
    <source>
        <dbReference type="ARBA" id="ARBA00008324"/>
    </source>
</evidence>
<feature type="domain" description="Thioesterase" evidence="3">
    <location>
        <begin position="37"/>
        <end position="111"/>
    </location>
</feature>
<sequence>MVPPPCDETMQITVESADSGVAYGVWQIDEKFINGLGVVMGGFLSSAADIMMAYAITSMLTEDQGFATIDLHTTFHRPAFKGEITVMAKVERLGRTLAYVVADITQAEKKVASAVSSVLIMQPKES</sequence>
<dbReference type="InterPro" id="IPR006683">
    <property type="entry name" value="Thioestr_dom"/>
</dbReference>
<evidence type="ECO:0000256" key="2">
    <source>
        <dbReference type="ARBA" id="ARBA00022801"/>
    </source>
</evidence>
<dbReference type="InterPro" id="IPR003736">
    <property type="entry name" value="PAAI_dom"/>
</dbReference>
<dbReference type="PANTHER" id="PTHR21660">
    <property type="entry name" value="THIOESTERASE SUPERFAMILY MEMBER-RELATED"/>
    <property type="match status" value="1"/>
</dbReference>
<dbReference type="Pfam" id="PF03061">
    <property type="entry name" value="4HBT"/>
    <property type="match status" value="1"/>
</dbReference>
<reference evidence="4 5" key="1">
    <citation type="submission" date="2023-10" db="EMBL/GenBank/DDBJ databases">
        <title>Virgibacillus soli CC-YMP-6 genome.</title>
        <authorList>
            <person name="Miliotis G."/>
            <person name="Sengupta P."/>
            <person name="Hameed A."/>
            <person name="Chuvochina M."/>
            <person name="Mcdonagh F."/>
            <person name="Simpson A.C."/>
            <person name="Singh N.K."/>
            <person name="Rekha P.D."/>
            <person name="Raman K."/>
            <person name="Hugenholtz P."/>
            <person name="Venkateswaran K."/>
        </authorList>
    </citation>
    <scope>NUCLEOTIDE SEQUENCE [LARGE SCALE GENOMIC DNA]</scope>
    <source>
        <strain evidence="4 5">CC-YMP-6</strain>
    </source>
</reference>
<name>A0ABU5CUW1_9BACI</name>
<evidence type="ECO:0000313" key="5">
    <source>
        <dbReference type="Proteomes" id="UP001275315"/>
    </source>
</evidence>
<dbReference type="EMBL" id="JAWDIQ010000002">
    <property type="protein sequence ID" value="MDY0409617.1"/>
    <property type="molecule type" value="Genomic_DNA"/>
</dbReference>
<organism evidence="4 5">
    <name type="scientific">Paracerasibacillus soli</name>
    <dbReference type="NCBI Taxonomy" id="480284"/>
    <lineage>
        <taxon>Bacteria</taxon>
        <taxon>Bacillati</taxon>
        <taxon>Bacillota</taxon>
        <taxon>Bacilli</taxon>
        <taxon>Bacillales</taxon>
        <taxon>Bacillaceae</taxon>
        <taxon>Paracerasibacillus</taxon>
    </lineage>
</organism>
<dbReference type="Gene3D" id="3.10.129.10">
    <property type="entry name" value="Hotdog Thioesterase"/>
    <property type="match status" value="1"/>
</dbReference>
<dbReference type="RefSeq" id="WP_320380648.1">
    <property type="nucleotide sequence ID" value="NZ_JAWDIQ010000002.1"/>
</dbReference>
<dbReference type="SUPFAM" id="SSF54637">
    <property type="entry name" value="Thioesterase/thiol ester dehydrase-isomerase"/>
    <property type="match status" value="1"/>
</dbReference>
<keyword evidence="2 4" id="KW-0378">Hydrolase</keyword>
<comment type="similarity">
    <text evidence="1">Belongs to the thioesterase PaaI family.</text>
</comment>
<dbReference type="Proteomes" id="UP001275315">
    <property type="component" value="Unassembled WGS sequence"/>
</dbReference>
<dbReference type="InterPro" id="IPR029069">
    <property type="entry name" value="HotDog_dom_sf"/>
</dbReference>
<comment type="caution">
    <text evidence="4">The sequence shown here is derived from an EMBL/GenBank/DDBJ whole genome shotgun (WGS) entry which is preliminary data.</text>
</comment>
<dbReference type="NCBIfam" id="TIGR00369">
    <property type="entry name" value="unchar_dom_1"/>
    <property type="match status" value="1"/>
</dbReference>
<proteinExistence type="inferred from homology"/>
<dbReference type="PANTHER" id="PTHR21660:SF1">
    <property type="entry name" value="ACYL-COENZYME A THIOESTERASE 13"/>
    <property type="match status" value="1"/>
</dbReference>
<evidence type="ECO:0000259" key="3">
    <source>
        <dbReference type="Pfam" id="PF03061"/>
    </source>
</evidence>
<accession>A0ABU5CUW1</accession>
<dbReference type="CDD" id="cd03443">
    <property type="entry name" value="PaaI_thioesterase"/>
    <property type="match status" value="1"/>
</dbReference>
<dbReference type="EC" id="3.1.2.-" evidence="4"/>
<keyword evidence="5" id="KW-1185">Reference proteome</keyword>
<dbReference type="GO" id="GO:0016787">
    <property type="term" value="F:hydrolase activity"/>
    <property type="evidence" value="ECO:0007669"/>
    <property type="project" value="UniProtKB-KW"/>
</dbReference>
<protein>
    <submittedName>
        <fullName evidence="4">PaaI family thioesterase</fullName>
        <ecNumber evidence="4">3.1.2.-</ecNumber>
    </submittedName>
</protein>